<comment type="caution">
    <text evidence="3">The sequence shown here is derived from an EMBL/GenBank/DDBJ whole genome shotgun (WGS) entry which is preliminary data.</text>
</comment>
<dbReference type="RefSeq" id="WP_133220456.1">
    <property type="nucleotide sequence ID" value="NZ_NRSG01000500.1"/>
</dbReference>
<evidence type="ECO:0000259" key="2">
    <source>
        <dbReference type="Pfam" id="PF07589"/>
    </source>
</evidence>
<gene>
    <name evidence="3" type="ORF">CKO45_29210</name>
</gene>
<feature type="signal peptide" evidence="1">
    <location>
        <begin position="1"/>
        <end position="23"/>
    </location>
</feature>
<keyword evidence="4" id="KW-1185">Reference proteome</keyword>
<proteinExistence type="predicted"/>
<accession>A0ABS1D703</accession>
<feature type="chain" id="PRO_5046109486" description="Ice-binding protein C-terminal domain-containing protein" evidence="1">
    <location>
        <begin position="24"/>
        <end position="244"/>
    </location>
</feature>
<dbReference type="EMBL" id="NRSG01000500">
    <property type="protein sequence ID" value="MBK1662268.1"/>
    <property type="molecule type" value="Genomic_DNA"/>
</dbReference>
<reference evidence="3 4" key="1">
    <citation type="journal article" date="2020" name="Microorganisms">
        <title>Osmotic Adaptation and Compatible Solute Biosynthesis of Phototrophic Bacteria as Revealed from Genome Analyses.</title>
        <authorList>
            <person name="Imhoff J.F."/>
            <person name="Rahn T."/>
            <person name="Kunzel S."/>
            <person name="Keller A."/>
            <person name="Neulinger S.C."/>
        </authorList>
    </citation>
    <scope>NUCLEOTIDE SEQUENCE [LARGE SCALE GENOMIC DNA]</scope>
    <source>
        <strain evidence="3 4">DSM 15382</strain>
    </source>
</reference>
<organism evidence="3 4">
    <name type="scientific">Paracraurococcus ruber</name>
    <dbReference type="NCBI Taxonomy" id="77675"/>
    <lineage>
        <taxon>Bacteria</taxon>
        <taxon>Pseudomonadati</taxon>
        <taxon>Pseudomonadota</taxon>
        <taxon>Alphaproteobacteria</taxon>
        <taxon>Acetobacterales</taxon>
        <taxon>Roseomonadaceae</taxon>
        <taxon>Paracraurococcus</taxon>
    </lineage>
</organism>
<name>A0ABS1D703_9PROT</name>
<evidence type="ECO:0000313" key="3">
    <source>
        <dbReference type="EMBL" id="MBK1662268.1"/>
    </source>
</evidence>
<feature type="domain" description="Ice-binding protein C-terminal" evidence="2">
    <location>
        <begin position="214"/>
        <end position="235"/>
    </location>
</feature>
<dbReference type="Proteomes" id="UP000697995">
    <property type="component" value="Unassembled WGS sequence"/>
</dbReference>
<dbReference type="Pfam" id="PF07589">
    <property type="entry name" value="PEP-CTERM"/>
    <property type="match status" value="1"/>
</dbReference>
<dbReference type="InterPro" id="IPR013424">
    <property type="entry name" value="Ice-binding_C"/>
</dbReference>
<keyword evidence="1" id="KW-0732">Signal</keyword>
<dbReference type="NCBIfam" id="TIGR02595">
    <property type="entry name" value="PEP_CTERM"/>
    <property type="match status" value="1"/>
</dbReference>
<protein>
    <recommendedName>
        <fullName evidence="2">Ice-binding protein C-terminal domain-containing protein</fullName>
    </recommendedName>
</protein>
<sequence length="244" mass="24018">MSLRHLLLSGFAALTLGAATAEASPLSIVSSVGGAPTGAVRENFDDLALGNTSGQTTATGITVQIGGDAAIVQGSVGGRYAAPSLSGGNGAGFGPGGTAQGDGANGTAYLTTGSTGTDSGSAITLLLPSAMQYFGLLWGSVDGYNTLSFFKGNSLVGAVTGGDVAPLPNGDQGPQGTRYVNITSSTAFDRVVATSSSYAFEFDNVAFNLNPVGVPEPGTLALVAAGLLGLGAARRARRAQRPAA</sequence>
<evidence type="ECO:0000256" key="1">
    <source>
        <dbReference type="SAM" id="SignalP"/>
    </source>
</evidence>
<evidence type="ECO:0000313" key="4">
    <source>
        <dbReference type="Proteomes" id="UP000697995"/>
    </source>
</evidence>